<protein>
    <submittedName>
        <fullName evidence="2">Uncharacterized protein</fullName>
    </submittedName>
</protein>
<accession>A0A1E7EK58</accession>
<name>A0A1E7EK58_9STRA</name>
<dbReference type="GO" id="GO:0006729">
    <property type="term" value="P:tetrahydrobiopterin biosynthetic process"/>
    <property type="evidence" value="ECO:0007669"/>
    <property type="project" value="InterPro"/>
</dbReference>
<dbReference type="KEGG" id="fcy:FRACYDRAFT_255270"/>
<feature type="compositionally biased region" description="Acidic residues" evidence="1">
    <location>
        <begin position="81"/>
        <end position="93"/>
    </location>
</feature>
<dbReference type="InParanoid" id="A0A1E7EK58"/>
<dbReference type="SUPFAM" id="SSF55248">
    <property type="entry name" value="PCD-like"/>
    <property type="match status" value="1"/>
</dbReference>
<gene>
    <name evidence="2" type="ORF">FRACYDRAFT_255270</name>
</gene>
<dbReference type="GO" id="GO:0008124">
    <property type="term" value="F:4-alpha-hydroxytetrahydrobiopterin dehydratase activity"/>
    <property type="evidence" value="ECO:0007669"/>
    <property type="project" value="InterPro"/>
</dbReference>
<dbReference type="Gene3D" id="3.30.1360.20">
    <property type="entry name" value="Transcriptional coactivator/pterin dehydratase"/>
    <property type="match status" value="1"/>
</dbReference>
<dbReference type="OrthoDB" id="277398at2759"/>
<feature type="region of interest" description="Disordered" evidence="1">
    <location>
        <begin position="76"/>
        <end position="101"/>
    </location>
</feature>
<dbReference type="Proteomes" id="UP000095751">
    <property type="component" value="Unassembled WGS sequence"/>
</dbReference>
<evidence type="ECO:0000313" key="2">
    <source>
        <dbReference type="EMBL" id="OEU06311.1"/>
    </source>
</evidence>
<keyword evidence="3" id="KW-1185">Reference proteome</keyword>
<reference evidence="2 3" key="1">
    <citation type="submission" date="2016-09" db="EMBL/GenBank/DDBJ databases">
        <title>Extensive genetic diversity and differential bi-allelic expression allows diatom success in the polar Southern Ocean.</title>
        <authorList>
            <consortium name="DOE Joint Genome Institute"/>
            <person name="Mock T."/>
            <person name="Otillar R.P."/>
            <person name="Strauss J."/>
            <person name="Dupont C."/>
            <person name="Frickenhaus S."/>
            <person name="Maumus F."/>
            <person name="Mcmullan M."/>
            <person name="Sanges R."/>
            <person name="Schmutz J."/>
            <person name="Toseland A."/>
            <person name="Valas R."/>
            <person name="Veluchamy A."/>
            <person name="Ward B.J."/>
            <person name="Allen A."/>
            <person name="Barry K."/>
            <person name="Falciatore A."/>
            <person name="Ferrante M."/>
            <person name="Fortunato A.E."/>
            <person name="Gloeckner G."/>
            <person name="Gruber A."/>
            <person name="Hipkin R."/>
            <person name="Janech M."/>
            <person name="Kroth P."/>
            <person name="Leese F."/>
            <person name="Lindquist E."/>
            <person name="Lyon B.R."/>
            <person name="Martin J."/>
            <person name="Mayer C."/>
            <person name="Parker M."/>
            <person name="Quesneville H."/>
            <person name="Raymond J."/>
            <person name="Uhlig C."/>
            <person name="Valentin K.U."/>
            <person name="Worden A.Z."/>
            <person name="Armbrust E.V."/>
            <person name="Bowler C."/>
            <person name="Green B."/>
            <person name="Moulton V."/>
            <person name="Van Oosterhout C."/>
            <person name="Grigoriev I."/>
        </authorList>
    </citation>
    <scope>NUCLEOTIDE SEQUENCE [LARGE SCALE GENOMIC DNA]</scope>
    <source>
        <strain evidence="2 3">CCMP1102</strain>
    </source>
</reference>
<proteinExistence type="predicted"/>
<evidence type="ECO:0000313" key="3">
    <source>
        <dbReference type="Proteomes" id="UP000095751"/>
    </source>
</evidence>
<evidence type="ECO:0000256" key="1">
    <source>
        <dbReference type="SAM" id="MobiDB-lite"/>
    </source>
</evidence>
<sequence length="207" mass="23573">MLQRCCFPSRKIPIICSQWDQLCDPYGQGGKPLTLKEATKLLRTVEPEWKILIHEDENGNEYDTKMGNGTKNTPLILINGVDDDGGNNNDDGDGGNKNKNNYNCDENENFAVVPPFGIGRDFWHDDYIQASQFMAHVAAVAEMNAQHFPHKVILERKIHSRTKSWNVCTRVICRTHVLQGLSHHDFYLATLIDIEIDRPEVRGLLKK</sequence>
<dbReference type="AlphaFoldDB" id="A0A1E7EK58"/>
<dbReference type="EMBL" id="KV784415">
    <property type="protein sequence ID" value="OEU06311.1"/>
    <property type="molecule type" value="Genomic_DNA"/>
</dbReference>
<organism evidence="2 3">
    <name type="scientific">Fragilariopsis cylindrus CCMP1102</name>
    <dbReference type="NCBI Taxonomy" id="635003"/>
    <lineage>
        <taxon>Eukaryota</taxon>
        <taxon>Sar</taxon>
        <taxon>Stramenopiles</taxon>
        <taxon>Ochrophyta</taxon>
        <taxon>Bacillariophyta</taxon>
        <taxon>Bacillariophyceae</taxon>
        <taxon>Bacillariophycidae</taxon>
        <taxon>Bacillariales</taxon>
        <taxon>Bacillariaceae</taxon>
        <taxon>Fragilariopsis</taxon>
    </lineage>
</organism>
<dbReference type="InterPro" id="IPR036428">
    <property type="entry name" value="PCD_sf"/>
</dbReference>